<feature type="region of interest" description="Disordered" evidence="2">
    <location>
        <begin position="978"/>
        <end position="997"/>
    </location>
</feature>
<keyword evidence="1" id="KW-0175">Coiled coil</keyword>
<evidence type="ECO:0000259" key="3">
    <source>
        <dbReference type="PROSITE" id="PS50106"/>
    </source>
</evidence>
<feature type="region of interest" description="Disordered" evidence="2">
    <location>
        <begin position="655"/>
        <end position="690"/>
    </location>
</feature>
<dbReference type="EMBL" id="JAJSOF020000005">
    <property type="protein sequence ID" value="KAJ4447554.1"/>
    <property type="molecule type" value="Genomic_DNA"/>
</dbReference>
<feature type="compositionally biased region" description="Polar residues" evidence="2">
    <location>
        <begin position="986"/>
        <end position="997"/>
    </location>
</feature>
<feature type="compositionally biased region" description="Polar residues" evidence="2">
    <location>
        <begin position="655"/>
        <end position="667"/>
    </location>
</feature>
<comment type="caution">
    <text evidence="4">The sequence shown here is derived from an EMBL/GenBank/DDBJ whole genome shotgun (WGS) entry which is preliminary data.</text>
</comment>
<reference evidence="4 5" key="1">
    <citation type="journal article" date="2022" name="Allergy">
        <title>Genome assembly and annotation of Periplaneta americana reveal a comprehensive cockroach allergen profile.</title>
        <authorList>
            <person name="Wang L."/>
            <person name="Xiong Q."/>
            <person name="Saelim N."/>
            <person name="Wang L."/>
            <person name="Nong W."/>
            <person name="Wan A.T."/>
            <person name="Shi M."/>
            <person name="Liu X."/>
            <person name="Cao Q."/>
            <person name="Hui J.H.L."/>
            <person name="Sookrung N."/>
            <person name="Leung T.F."/>
            <person name="Tungtrongchitr A."/>
            <person name="Tsui S.K.W."/>
        </authorList>
    </citation>
    <scope>NUCLEOTIDE SEQUENCE [LARGE SCALE GENOMIC DNA]</scope>
    <source>
        <strain evidence="4">PWHHKU_190912</strain>
    </source>
</reference>
<dbReference type="SMART" id="SM00228">
    <property type="entry name" value="PDZ"/>
    <property type="match status" value="2"/>
</dbReference>
<dbReference type="PROSITE" id="PS50106">
    <property type="entry name" value="PDZ"/>
    <property type="match status" value="2"/>
</dbReference>
<dbReference type="SUPFAM" id="SSF50156">
    <property type="entry name" value="PDZ domain-like"/>
    <property type="match status" value="2"/>
</dbReference>
<dbReference type="InterPro" id="IPR053004">
    <property type="entry name" value="MAGUK_Signaling_Regulators"/>
</dbReference>
<feature type="coiled-coil region" evidence="1">
    <location>
        <begin position="32"/>
        <end position="294"/>
    </location>
</feature>
<proteinExistence type="predicted"/>
<feature type="compositionally biased region" description="Basic and acidic residues" evidence="2">
    <location>
        <begin position="762"/>
        <end position="771"/>
    </location>
</feature>
<feature type="region of interest" description="Disordered" evidence="2">
    <location>
        <begin position="801"/>
        <end position="845"/>
    </location>
</feature>
<dbReference type="InterPro" id="IPR036034">
    <property type="entry name" value="PDZ_sf"/>
</dbReference>
<sequence>MKELEYYRGQHRAAMNQLEAAAQESSALRSKYADLVSEKQRLDRDVQSLQKEVTELRCQQQDVIVSESGTSDALNQHYMNALRKYEAIKDEYDSLRKRYDDLISSHTSAVNKLELAQEEVARLKKQCDEVAQERNSAIRERNGLKQQCTSAIRQWDIALRERNEYREALAKVQQQHEEAVKEINQAMAVRMKASKDLKRLTEERNAAMQEYSLIMSERDTVHKEMEKLSDDLTQAFKKNKTLEVENKDFVEEKKTLSYQIETLKREIASALHDRDKALKECNDLREKFGEYTAKEESGREGLKSRMEYNSYSRERDNSREDQTEVLKNTRDMYGKSQKERMDNLDQANQEIDRLRKQLDKLQVELQEATQEAEVSKRRRDWAFSERDKIVLERESIRTLCDRLRKERDRAVSDLAEALRDSDDIKKQRNEASKELKDLKEKMEAEQEKETRMQQFRTVGHNHSHDSAIDADLQEWETEILDIDLSGLASDDDLGFDLVGGRDDPYYPNDSGIYVSAVTKGSVADGKLKLNDCISRVNNLDCSNVSKRMVLETVRSSGGVANMVVRRRRMGGRCLYTTQLHLNVSEHGLSLETGIYICKINPGSLAAKEGNLAVGDRVLSINNKPMDGLKSAREAMAIMDEPCEVLTITTLKGSTSPINSNSSGQIITSEEERSCYSNSSSTLKPPKKTNQRMVNSCSQTDEERLLGVSSHSAAEEFMDKRYVTSAVYKVNKSSMEKQSNSGAWDMIREKFEIVRGRRHSKERNRDNTDEKKHNRNSSPNTFEQERDDAIAELDSVIEYHRKTSGSGLKRSRRRGKELEKNGGTWPKARNGPVIEHGTGTILHPRKNKGRLPLSELLNNPPKYPPDTVHYCSNGGSEQSSRPVSIAHDRAVSCSAAYKTQDSNTVMNFSKSGGLLCAEKSFTPTPFKDLMCENKSSTEFNRDREREMLGVLAPSDASIDFSVKSGNIGKEVLEYYAKKKSNKYPPSDSESNISPVESLTTSLPSHSRIHSQLYGVPATVHPSLVRSLPHYPFTPFQLAHPHPHPHSESVTNSLPARYPSPTHLPSSQSGESIGLPDSRSYCFEPPYSPTPQVRYYTLPQSLDFTALKPGYNEIGALNACVV</sequence>
<evidence type="ECO:0000313" key="4">
    <source>
        <dbReference type="EMBL" id="KAJ4447554.1"/>
    </source>
</evidence>
<protein>
    <recommendedName>
        <fullName evidence="3">PDZ domain-containing protein</fullName>
    </recommendedName>
</protein>
<accession>A0ABQ8TLZ6</accession>
<feature type="region of interest" description="Disordered" evidence="2">
    <location>
        <begin position="1037"/>
        <end position="1073"/>
    </location>
</feature>
<gene>
    <name evidence="4" type="ORF">ANN_09561</name>
</gene>
<feature type="region of interest" description="Disordered" evidence="2">
    <location>
        <begin position="754"/>
        <end position="785"/>
    </location>
</feature>
<dbReference type="Proteomes" id="UP001148838">
    <property type="component" value="Unassembled WGS sequence"/>
</dbReference>
<name>A0ABQ8TLZ6_PERAM</name>
<dbReference type="InterPro" id="IPR001478">
    <property type="entry name" value="PDZ"/>
</dbReference>
<dbReference type="Pfam" id="PF00595">
    <property type="entry name" value="PDZ"/>
    <property type="match status" value="2"/>
</dbReference>
<dbReference type="Gene3D" id="1.10.287.1490">
    <property type="match status" value="1"/>
</dbReference>
<evidence type="ECO:0000256" key="2">
    <source>
        <dbReference type="SAM" id="MobiDB-lite"/>
    </source>
</evidence>
<dbReference type="Gene3D" id="2.30.42.10">
    <property type="match status" value="2"/>
</dbReference>
<feature type="domain" description="PDZ" evidence="3">
    <location>
        <begin position="481"/>
        <end position="568"/>
    </location>
</feature>
<evidence type="ECO:0000256" key="1">
    <source>
        <dbReference type="SAM" id="Coils"/>
    </source>
</evidence>
<feature type="coiled-coil region" evidence="1">
    <location>
        <begin position="337"/>
        <end position="455"/>
    </location>
</feature>
<dbReference type="PANTHER" id="PTHR46360:SF1">
    <property type="entry name" value="DISKS LARGE HOMOLOG 5"/>
    <property type="match status" value="1"/>
</dbReference>
<keyword evidence="5" id="KW-1185">Reference proteome</keyword>
<dbReference type="PANTHER" id="PTHR46360">
    <property type="entry name" value="DISKS LARGE HOMOLOG 5"/>
    <property type="match status" value="1"/>
</dbReference>
<evidence type="ECO:0000313" key="5">
    <source>
        <dbReference type="Proteomes" id="UP001148838"/>
    </source>
</evidence>
<feature type="domain" description="PDZ" evidence="3">
    <location>
        <begin position="587"/>
        <end position="653"/>
    </location>
</feature>
<organism evidence="4 5">
    <name type="scientific">Periplaneta americana</name>
    <name type="common">American cockroach</name>
    <name type="synonym">Blatta americana</name>
    <dbReference type="NCBI Taxonomy" id="6978"/>
    <lineage>
        <taxon>Eukaryota</taxon>
        <taxon>Metazoa</taxon>
        <taxon>Ecdysozoa</taxon>
        <taxon>Arthropoda</taxon>
        <taxon>Hexapoda</taxon>
        <taxon>Insecta</taxon>
        <taxon>Pterygota</taxon>
        <taxon>Neoptera</taxon>
        <taxon>Polyneoptera</taxon>
        <taxon>Dictyoptera</taxon>
        <taxon>Blattodea</taxon>
        <taxon>Blattoidea</taxon>
        <taxon>Blattidae</taxon>
        <taxon>Blattinae</taxon>
        <taxon>Periplaneta</taxon>
    </lineage>
</organism>